<reference evidence="1 2" key="1">
    <citation type="submission" date="2021-11" db="EMBL/GenBank/DDBJ databases">
        <authorList>
            <person name="Liang Q."/>
            <person name="Mou H."/>
            <person name="Liu Z."/>
        </authorList>
    </citation>
    <scope>NUCLEOTIDE SEQUENCE [LARGE SCALE GENOMIC DNA]</scope>
    <source>
        <strain evidence="1 2">CHU3</strain>
    </source>
</reference>
<dbReference type="Proteomes" id="UP001209701">
    <property type="component" value="Unassembled WGS sequence"/>
</dbReference>
<dbReference type="PANTHER" id="PTHR37950:SF1">
    <property type="entry name" value="4-HYDROXYPHENYLACETATE CATABOLISM PROTEIN"/>
    <property type="match status" value="1"/>
</dbReference>
<dbReference type="InterPro" id="IPR014347">
    <property type="entry name" value="Tautomerase/MIF_sf"/>
</dbReference>
<dbReference type="Pfam" id="PF02962">
    <property type="entry name" value="CHMI"/>
    <property type="match status" value="1"/>
</dbReference>
<dbReference type="InterPro" id="IPR004220">
    <property type="entry name" value="5-COMe_2-OHmuconate_Isoase"/>
</dbReference>
<organism evidence="1 2">
    <name type="scientific">Roseateles oligotrophus</name>
    <dbReference type="NCBI Taxonomy" id="1769250"/>
    <lineage>
        <taxon>Bacteria</taxon>
        <taxon>Pseudomonadati</taxon>
        <taxon>Pseudomonadota</taxon>
        <taxon>Betaproteobacteria</taxon>
        <taxon>Burkholderiales</taxon>
        <taxon>Sphaerotilaceae</taxon>
        <taxon>Roseateles</taxon>
    </lineage>
</organism>
<dbReference type="SUPFAM" id="SSF55331">
    <property type="entry name" value="Tautomerase/MIF"/>
    <property type="match status" value="1"/>
</dbReference>
<proteinExistence type="predicted"/>
<keyword evidence="2" id="KW-1185">Reference proteome</keyword>
<name>A0ABT2Y8L7_9BURK</name>
<evidence type="ECO:0000313" key="1">
    <source>
        <dbReference type="EMBL" id="MCV2366639.1"/>
    </source>
</evidence>
<dbReference type="EMBL" id="JAJIRN010000001">
    <property type="protein sequence ID" value="MCV2366639.1"/>
    <property type="molecule type" value="Genomic_DNA"/>
</dbReference>
<sequence length="139" mass="15007">MPHITLEYTSNLPLFKAADTLLAINKVLLSSGEFEELDIKSRAIRLETYLVGTQASNHPDNQAFVHAKLALLSGRSVQTKQALSASLLLVLEQSCAWPKTQSVQLCVEVQDIERESYAKAKACPADSTATAALITPAAP</sequence>
<dbReference type="Gene3D" id="3.30.429.10">
    <property type="entry name" value="Macrophage Migration Inhibitory Factor"/>
    <property type="match status" value="1"/>
</dbReference>
<dbReference type="RefSeq" id="WP_263569277.1">
    <property type="nucleotide sequence ID" value="NZ_JAJIRN010000001.1"/>
</dbReference>
<dbReference type="CDD" id="cd00580">
    <property type="entry name" value="CHMI"/>
    <property type="match status" value="1"/>
</dbReference>
<evidence type="ECO:0000313" key="2">
    <source>
        <dbReference type="Proteomes" id="UP001209701"/>
    </source>
</evidence>
<comment type="caution">
    <text evidence="1">The sequence shown here is derived from an EMBL/GenBank/DDBJ whole genome shotgun (WGS) entry which is preliminary data.</text>
</comment>
<dbReference type="PANTHER" id="PTHR37950">
    <property type="entry name" value="4-HYDROXYPHENYLACETATE CATABOLISM PROTEIN"/>
    <property type="match status" value="1"/>
</dbReference>
<accession>A0ABT2Y8L7</accession>
<protein>
    <submittedName>
        <fullName evidence="1">5-carboxymethyl-2-hydroxymuconate Delta-isomerase</fullName>
    </submittedName>
</protein>
<gene>
    <name evidence="1" type="ORF">LNV07_00795</name>
</gene>